<keyword evidence="4" id="KW-1185">Reference proteome</keyword>
<evidence type="ECO:0000313" key="3">
    <source>
        <dbReference type="EMBL" id="RNF27791.1"/>
    </source>
</evidence>
<dbReference type="Pfam" id="PF01927">
    <property type="entry name" value="Mut7-C"/>
    <property type="match status" value="1"/>
</dbReference>
<evidence type="ECO:0000313" key="4">
    <source>
        <dbReference type="Proteomes" id="UP000283254"/>
    </source>
</evidence>
<proteinExistence type="predicted"/>
<dbReference type="PANTHER" id="PTHR39081">
    <property type="entry name" value="MUT7-C DOMAIN-CONTAINING PROTEIN"/>
    <property type="match status" value="1"/>
</dbReference>
<reference evidence="3" key="1">
    <citation type="submission" date="2014-10" db="EMBL/GenBank/DDBJ databases">
        <title>Massilia sp. genome.</title>
        <authorList>
            <person name="Xu B."/>
            <person name="Dai L."/>
            <person name="Huang Z."/>
        </authorList>
    </citation>
    <scope>NUCLEOTIDE SEQUENCE [LARGE SCALE GENOMIC DNA]</scope>
    <source>
        <strain evidence="3">CFS-1</strain>
    </source>
</reference>
<comment type="caution">
    <text evidence="3">The sequence shown here is derived from an EMBL/GenBank/DDBJ whole genome shotgun (WGS) entry which is preliminary data.</text>
</comment>
<organism evidence="3 4">
    <name type="scientific">Massilia aurea</name>
    <dbReference type="NCBI Taxonomy" id="373040"/>
    <lineage>
        <taxon>Bacteria</taxon>
        <taxon>Pseudomonadati</taxon>
        <taxon>Pseudomonadota</taxon>
        <taxon>Betaproteobacteria</taxon>
        <taxon>Burkholderiales</taxon>
        <taxon>Oxalobacteraceae</taxon>
        <taxon>Telluria group</taxon>
        <taxon>Massilia</taxon>
    </lineage>
</organism>
<dbReference type="InterPro" id="IPR027798">
    <property type="entry name" value="Ub_Mut7C"/>
</dbReference>
<dbReference type="RefSeq" id="WP_123072278.1">
    <property type="nucleotide sequence ID" value="NZ_JSAB01000462.1"/>
</dbReference>
<sequence>MVTATFRFYQELGDFLPRERRGRTFAADCAHRSTAKHMIEALGVPHTEVEMVLVNGDESGFERVLEEGDHVAVYARFELLEVGPHGGPGPERLRERPRERMRFVADSHLGGLARLLRMAGYDTLYDNHYHDDEVEDLAENDERIVLTRDRELLKRRSIVHGCYIHSLGPPQQLRELFERLDLAGGARPFSLCLHCNVSLRAVEKADVLDRLPPSVSALHDSFTACDNCLRVYWKGSHYKRMAALLAAVGQREEGSLDDFADVESPEDPDFHP</sequence>
<evidence type="ECO:0000259" key="1">
    <source>
        <dbReference type="Pfam" id="PF01927"/>
    </source>
</evidence>
<gene>
    <name evidence="3" type="ORF">NM04_26455</name>
</gene>
<feature type="domain" description="Ubiquitin Mut7-C" evidence="2">
    <location>
        <begin position="1"/>
        <end position="78"/>
    </location>
</feature>
<dbReference type="PANTHER" id="PTHR39081:SF1">
    <property type="entry name" value="MUT7-C RNASE DOMAIN-CONTAINING PROTEIN"/>
    <property type="match status" value="1"/>
</dbReference>
<dbReference type="InterPro" id="IPR002782">
    <property type="entry name" value="Mut7-C_RNAse_dom"/>
</dbReference>
<dbReference type="OrthoDB" id="9797655at2"/>
<feature type="domain" description="Mut7-C RNAse" evidence="1">
    <location>
        <begin position="101"/>
        <end position="244"/>
    </location>
</feature>
<accession>A0A422QCS2</accession>
<dbReference type="Pfam" id="PF14451">
    <property type="entry name" value="Ub-Mut7C"/>
    <property type="match status" value="1"/>
</dbReference>
<protein>
    <submittedName>
        <fullName evidence="3">Twitching motility protein PilT</fullName>
    </submittedName>
</protein>
<dbReference type="Proteomes" id="UP000283254">
    <property type="component" value="Unassembled WGS sequence"/>
</dbReference>
<evidence type="ECO:0000259" key="2">
    <source>
        <dbReference type="Pfam" id="PF14451"/>
    </source>
</evidence>
<dbReference type="EMBL" id="JSAB01000462">
    <property type="protein sequence ID" value="RNF27791.1"/>
    <property type="molecule type" value="Genomic_DNA"/>
</dbReference>
<name>A0A422QCS2_9BURK</name>
<dbReference type="AlphaFoldDB" id="A0A422QCS2"/>